<dbReference type="PANTHER" id="PTHR21496">
    <property type="entry name" value="FERREDOXIN-RELATED"/>
    <property type="match status" value="1"/>
</dbReference>
<protein>
    <submittedName>
        <fullName evidence="6">Bifunctional 3-phenylpropionate/cinnamic acid dioxygenase ferredoxin subunit</fullName>
    </submittedName>
</protein>
<accession>A0A318LF24</accession>
<dbReference type="PROSITE" id="PS51296">
    <property type="entry name" value="RIESKE"/>
    <property type="match status" value="1"/>
</dbReference>
<dbReference type="AlphaFoldDB" id="A0A318LF24"/>
<dbReference type="GO" id="GO:0016705">
    <property type="term" value="F:oxidoreductase activity, acting on paired donors, with incorporation or reduction of molecular oxygen"/>
    <property type="evidence" value="ECO:0007669"/>
    <property type="project" value="UniProtKB-ARBA"/>
</dbReference>
<dbReference type="GO" id="GO:0046872">
    <property type="term" value="F:metal ion binding"/>
    <property type="evidence" value="ECO:0007669"/>
    <property type="project" value="UniProtKB-KW"/>
</dbReference>
<dbReference type="SUPFAM" id="SSF50022">
    <property type="entry name" value="ISP domain"/>
    <property type="match status" value="1"/>
</dbReference>
<keyword evidence="1" id="KW-0001">2Fe-2S</keyword>
<evidence type="ECO:0000256" key="4">
    <source>
        <dbReference type="ARBA" id="ARBA00023014"/>
    </source>
</evidence>
<dbReference type="GO" id="GO:0051213">
    <property type="term" value="F:dioxygenase activity"/>
    <property type="evidence" value="ECO:0007669"/>
    <property type="project" value="UniProtKB-KW"/>
</dbReference>
<reference evidence="6 7" key="1">
    <citation type="submission" date="2016-07" db="EMBL/GenBank/DDBJ databases">
        <title>Draft genome sequence of Prauserella sp. YIM 121212, isolated from alkaline soil.</title>
        <authorList>
            <person name="Ruckert C."/>
            <person name="Albersmeier A."/>
            <person name="Jiang C.-L."/>
            <person name="Jiang Y."/>
            <person name="Kalinowski J."/>
            <person name="Schneider O."/>
            <person name="Winkler A."/>
            <person name="Zotchev S.B."/>
        </authorList>
    </citation>
    <scope>NUCLEOTIDE SEQUENCE [LARGE SCALE GENOMIC DNA]</scope>
    <source>
        <strain evidence="6 7">YIM 121212</strain>
    </source>
</reference>
<dbReference type="InterPro" id="IPR036922">
    <property type="entry name" value="Rieske_2Fe-2S_sf"/>
</dbReference>
<dbReference type="Gene3D" id="2.102.10.10">
    <property type="entry name" value="Rieske [2Fe-2S] iron-sulphur domain"/>
    <property type="match status" value="1"/>
</dbReference>
<dbReference type="InterPro" id="IPR017941">
    <property type="entry name" value="Rieske_2Fe-2S"/>
</dbReference>
<evidence type="ECO:0000256" key="1">
    <source>
        <dbReference type="ARBA" id="ARBA00022714"/>
    </source>
</evidence>
<keyword evidence="4" id="KW-0411">Iron-sulfur</keyword>
<organism evidence="6 7">
    <name type="scientific">Prauserella flavalba</name>
    <dbReference type="NCBI Taxonomy" id="1477506"/>
    <lineage>
        <taxon>Bacteria</taxon>
        <taxon>Bacillati</taxon>
        <taxon>Actinomycetota</taxon>
        <taxon>Actinomycetes</taxon>
        <taxon>Pseudonocardiales</taxon>
        <taxon>Pseudonocardiaceae</taxon>
        <taxon>Prauserella</taxon>
    </lineage>
</organism>
<keyword evidence="7" id="KW-1185">Reference proteome</keyword>
<proteinExistence type="predicted"/>
<dbReference type="RefSeq" id="WP_110341076.1">
    <property type="nucleotide sequence ID" value="NZ_JBHVKT010000006.1"/>
</dbReference>
<keyword evidence="6" id="KW-0560">Oxidoreductase</keyword>
<dbReference type="PANTHER" id="PTHR21496:SF23">
    <property type="entry name" value="3-PHENYLPROPIONATE_CINNAMIC ACID DIOXYGENASE FERREDOXIN SUBUNIT"/>
    <property type="match status" value="1"/>
</dbReference>
<evidence type="ECO:0000313" key="7">
    <source>
        <dbReference type="Proteomes" id="UP000247892"/>
    </source>
</evidence>
<name>A0A318LF24_9PSEU</name>
<evidence type="ECO:0000256" key="2">
    <source>
        <dbReference type="ARBA" id="ARBA00022723"/>
    </source>
</evidence>
<gene>
    <name evidence="6" type="ORF">BA062_25235</name>
</gene>
<keyword evidence="3" id="KW-0408">Iron</keyword>
<dbReference type="GO" id="GO:0051537">
    <property type="term" value="F:2 iron, 2 sulfur cluster binding"/>
    <property type="evidence" value="ECO:0007669"/>
    <property type="project" value="UniProtKB-KW"/>
</dbReference>
<dbReference type="EMBL" id="MASU01000012">
    <property type="protein sequence ID" value="PXY25480.1"/>
    <property type="molecule type" value="Genomic_DNA"/>
</dbReference>
<keyword evidence="6" id="KW-0223">Dioxygenase</keyword>
<keyword evidence="2" id="KW-0479">Metal-binding</keyword>
<feature type="domain" description="Rieske" evidence="5">
    <location>
        <begin position="12"/>
        <end position="106"/>
    </location>
</feature>
<dbReference type="Proteomes" id="UP000247892">
    <property type="component" value="Unassembled WGS sequence"/>
</dbReference>
<evidence type="ECO:0000256" key="3">
    <source>
        <dbReference type="ARBA" id="ARBA00023004"/>
    </source>
</evidence>
<evidence type="ECO:0000313" key="6">
    <source>
        <dbReference type="EMBL" id="PXY25480.1"/>
    </source>
</evidence>
<dbReference type="GO" id="GO:0004497">
    <property type="term" value="F:monooxygenase activity"/>
    <property type="evidence" value="ECO:0007669"/>
    <property type="project" value="UniProtKB-ARBA"/>
</dbReference>
<dbReference type="CDD" id="cd03528">
    <property type="entry name" value="Rieske_RO_ferredoxin"/>
    <property type="match status" value="1"/>
</dbReference>
<dbReference type="OrthoDB" id="147178at2"/>
<comment type="caution">
    <text evidence="6">The sequence shown here is derived from an EMBL/GenBank/DDBJ whole genome shotgun (WGS) entry which is preliminary data.</text>
</comment>
<dbReference type="NCBIfam" id="NF007422">
    <property type="entry name" value="PRK09965.1"/>
    <property type="match status" value="1"/>
</dbReference>
<sequence>MSSSVPSGSETLVVCKVEELPPGQVRKIDAERPIAVFNVDGVFYAIDDTCSHADASLSEGDLDGHLVECPWHISRFDLRTGRPCSLPASKPVRTHAVEIRDDTVVVLVGTTPEWADGGARNAS</sequence>
<dbReference type="Pfam" id="PF00355">
    <property type="entry name" value="Rieske"/>
    <property type="match status" value="1"/>
</dbReference>
<evidence type="ECO:0000259" key="5">
    <source>
        <dbReference type="PROSITE" id="PS51296"/>
    </source>
</evidence>